<dbReference type="AlphaFoldDB" id="A0A4Y2IL59"/>
<organism evidence="1 2">
    <name type="scientific">Araneus ventricosus</name>
    <name type="common">Orbweaver spider</name>
    <name type="synonym">Epeira ventricosa</name>
    <dbReference type="NCBI Taxonomy" id="182803"/>
    <lineage>
        <taxon>Eukaryota</taxon>
        <taxon>Metazoa</taxon>
        <taxon>Ecdysozoa</taxon>
        <taxon>Arthropoda</taxon>
        <taxon>Chelicerata</taxon>
        <taxon>Arachnida</taxon>
        <taxon>Araneae</taxon>
        <taxon>Araneomorphae</taxon>
        <taxon>Entelegynae</taxon>
        <taxon>Araneoidea</taxon>
        <taxon>Araneidae</taxon>
        <taxon>Araneus</taxon>
    </lineage>
</organism>
<evidence type="ECO:0000313" key="2">
    <source>
        <dbReference type="Proteomes" id="UP000499080"/>
    </source>
</evidence>
<reference evidence="1 2" key="1">
    <citation type="journal article" date="2019" name="Sci. Rep.">
        <title>Orb-weaving spider Araneus ventricosus genome elucidates the spidroin gene catalogue.</title>
        <authorList>
            <person name="Kono N."/>
            <person name="Nakamura H."/>
            <person name="Ohtoshi R."/>
            <person name="Moran D.A.P."/>
            <person name="Shinohara A."/>
            <person name="Yoshida Y."/>
            <person name="Fujiwara M."/>
            <person name="Mori M."/>
            <person name="Tomita M."/>
            <person name="Arakawa K."/>
        </authorList>
    </citation>
    <scope>NUCLEOTIDE SEQUENCE [LARGE SCALE GENOMIC DNA]</scope>
</reference>
<dbReference type="EMBL" id="BGPR01002721">
    <property type="protein sequence ID" value="GBM77942.1"/>
    <property type="molecule type" value="Genomic_DNA"/>
</dbReference>
<accession>A0A4Y2IL59</accession>
<gene>
    <name evidence="1" type="ORF">AVEN_31256_1</name>
</gene>
<comment type="caution">
    <text evidence="1">The sequence shown here is derived from an EMBL/GenBank/DDBJ whole genome shotgun (WGS) entry which is preliminary data.</text>
</comment>
<sequence length="183" mass="20663">MNKRLASRRSERLSPANTSLPYCPNHISFGFARSRAKIGAINHGAAIFRNGGRVRALGPLPFNDGERGIKRFCFSCYRFVFGGAGHTRSAFRRMESVRSPNFGLVYSRRSSCAVRYRRLGVICFSAAKFEMKVHQGGFSAWGRANLLAAGRLRIRALPLPFGVGLLMERCYLYYRLRVNTKFN</sequence>
<evidence type="ECO:0000313" key="1">
    <source>
        <dbReference type="EMBL" id="GBM77942.1"/>
    </source>
</evidence>
<keyword evidence="2" id="KW-1185">Reference proteome</keyword>
<dbReference type="Proteomes" id="UP000499080">
    <property type="component" value="Unassembled WGS sequence"/>
</dbReference>
<protein>
    <submittedName>
        <fullName evidence="1">Uncharacterized protein</fullName>
    </submittedName>
</protein>
<name>A0A4Y2IL59_ARAVE</name>
<proteinExistence type="predicted"/>